<dbReference type="OrthoDB" id="263560at2759"/>
<dbReference type="Proteomes" id="UP000035740">
    <property type="component" value="Unassembled WGS sequence"/>
</dbReference>
<dbReference type="Gramene" id="KMS96339">
    <property type="protein sequence ID" value="KMS96339"/>
    <property type="gene ID" value="BVRB_9g226090"/>
</dbReference>
<keyword evidence="4" id="KW-1185">Reference proteome</keyword>
<accession>A0A0J8B534</accession>
<evidence type="ECO:0000256" key="2">
    <source>
        <dbReference type="ARBA" id="ARBA00022552"/>
    </source>
</evidence>
<evidence type="ECO:0000313" key="3">
    <source>
        <dbReference type="EMBL" id="KMS96339.1"/>
    </source>
</evidence>
<keyword evidence="2" id="KW-0698">rRNA processing</keyword>
<name>A0A0J8B534_BETVV</name>
<dbReference type="AlphaFoldDB" id="A0A0J8B534"/>
<evidence type="ECO:0008006" key="5">
    <source>
        <dbReference type="Google" id="ProtNLM"/>
    </source>
</evidence>
<comment type="similarity">
    <text evidence="1">Belongs to the TSR2 family.</text>
</comment>
<evidence type="ECO:0000256" key="1">
    <source>
        <dbReference type="ARBA" id="ARBA00006524"/>
    </source>
</evidence>
<gene>
    <name evidence="3" type="ORF">BVRB_9g226090</name>
</gene>
<dbReference type="OMA" id="LMIMYTR"/>
<reference evidence="3 4" key="1">
    <citation type="journal article" date="2014" name="Nature">
        <title>The genome of the recently domesticated crop plant sugar beet (Beta vulgaris).</title>
        <authorList>
            <person name="Dohm J.C."/>
            <person name="Minoche A.E."/>
            <person name="Holtgrawe D."/>
            <person name="Capella-Gutierrez S."/>
            <person name="Zakrzewski F."/>
            <person name="Tafer H."/>
            <person name="Rupp O."/>
            <person name="Sorensen T.R."/>
            <person name="Stracke R."/>
            <person name="Reinhardt R."/>
            <person name="Goesmann A."/>
            <person name="Kraft T."/>
            <person name="Schulz B."/>
            <person name="Stadler P.F."/>
            <person name="Schmidt T."/>
            <person name="Gabaldon T."/>
            <person name="Lehrach H."/>
            <person name="Weisshaar B."/>
            <person name="Himmelbauer H."/>
        </authorList>
    </citation>
    <scope>NUCLEOTIDE SEQUENCE [LARGE SCALE GENOMIC DNA]</scope>
    <source>
        <tissue evidence="3">Taproot</tissue>
    </source>
</reference>
<dbReference type="Pfam" id="PF10273">
    <property type="entry name" value="WGG"/>
    <property type="match status" value="1"/>
</dbReference>
<dbReference type="eggNOG" id="KOG4032">
    <property type="taxonomic scope" value="Eukaryota"/>
</dbReference>
<evidence type="ECO:0000313" key="4">
    <source>
        <dbReference type="Proteomes" id="UP000035740"/>
    </source>
</evidence>
<organism evidence="3 4">
    <name type="scientific">Beta vulgaris subsp. vulgaris</name>
    <name type="common">Beet</name>
    <dbReference type="NCBI Taxonomy" id="3555"/>
    <lineage>
        <taxon>Eukaryota</taxon>
        <taxon>Viridiplantae</taxon>
        <taxon>Streptophyta</taxon>
        <taxon>Embryophyta</taxon>
        <taxon>Tracheophyta</taxon>
        <taxon>Spermatophyta</taxon>
        <taxon>Magnoliopsida</taxon>
        <taxon>eudicotyledons</taxon>
        <taxon>Gunneridae</taxon>
        <taxon>Pentapetalae</taxon>
        <taxon>Caryophyllales</taxon>
        <taxon>Chenopodiaceae</taxon>
        <taxon>Betoideae</taxon>
        <taxon>Beta</taxon>
    </lineage>
</organism>
<sequence length="187" mass="21216">MADSKRSKLTGEALEQLQQGVSLVFSRWYMLRMLVDHEWGDSCSRDIEASLFASVVNFFCHPKSNEPLYIDELEDLLLVAMDKLGLNDPSEEVEQVALKLMIMHEECLEGNYQSIQKLTETTQAKPVPHVPHVLQTSMSANDLKNDDEESMMVDSPINNEVASKDMEVDGWVTVTRKKSKGQRLRGE</sequence>
<proteinExistence type="inferred from homology"/>
<dbReference type="KEGG" id="bvg:104883316"/>
<dbReference type="PANTHER" id="PTHR21250">
    <property type="entry name" value="PRE-RRNA-PROCESSING PROTEIN TSR2 HOMOLOG"/>
    <property type="match status" value="1"/>
</dbReference>
<dbReference type="EMBL" id="KQ090392">
    <property type="protein sequence ID" value="KMS96339.1"/>
    <property type="molecule type" value="Genomic_DNA"/>
</dbReference>
<dbReference type="InterPro" id="IPR019398">
    <property type="entry name" value="Pre-rRNA_process_TSR2"/>
</dbReference>
<protein>
    <recommendedName>
        <fullName evidence="5">Pre-rRNA-processing protein TSR2 homolog</fullName>
    </recommendedName>
</protein>
<dbReference type="GO" id="GO:0006364">
    <property type="term" value="P:rRNA processing"/>
    <property type="evidence" value="ECO:0007669"/>
    <property type="project" value="UniProtKB-KW"/>
</dbReference>